<evidence type="ECO:0000313" key="1">
    <source>
        <dbReference type="EMBL" id="CAI8592087.1"/>
    </source>
</evidence>
<accession>A0AAV0Z2Y4</accession>
<dbReference type="EMBL" id="OX451735">
    <property type="protein sequence ID" value="CAI8592087.1"/>
    <property type="molecule type" value="Genomic_DNA"/>
</dbReference>
<dbReference type="Proteomes" id="UP001157006">
    <property type="component" value="Chromosome 1S"/>
</dbReference>
<reference evidence="1 2" key="1">
    <citation type="submission" date="2023-01" db="EMBL/GenBank/DDBJ databases">
        <authorList>
            <person name="Kreplak J."/>
        </authorList>
    </citation>
    <scope>NUCLEOTIDE SEQUENCE [LARGE SCALE GENOMIC DNA]</scope>
</reference>
<organism evidence="1 2">
    <name type="scientific">Vicia faba</name>
    <name type="common">Broad bean</name>
    <name type="synonym">Faba vulgaris</name>
    <dbReference type="NCBI Taxonomy" id="3906"/>
    <lineage>
        <taxon>Eukaryota</taxon>
        <taxon>Viridiplantae</taxon>
        <taxon>Streptophyta</taxon>
        <taxon>Embryophyta</taxon>
        <taxon>Tracheophyta</taxon>
        <taxon>Spermatophyta</taxon>
        <taxon>Magnoliopsida</taxon>
        <taxon>eudicotyledons</taxon>
        <taxon>Gunneridae</taxon>
        <taxon>Pentapetalae</taxon>
        <taxon>rosids</taxon>
        <taxon>fabids</taxon>
        <taxon>Fabales</taxon>
        <taxon>Fabaceae</taxon>
        <taxon>Papilionoideae</taxon>
        <taxon>50 kb inversion clade</taxon>
        <taxon>NPAAA clade</taxon>
        <taxon>Hologalegina</taxon>
        <taxon>IRL clade</taxon>
        <taxon>Fabeae</taxon>
        <taxon>Vicia</taxon>
    </lineage>
</organism>
<gene>
    <name evidence="1" type="ORF">VFH_I021920</name>
</gene>
<keyword evidence="2" id="KW-1185">Reference proteome</keyword>
<protein>
    <submittedName>
        <fullName evidence="1">Uncharacterized protein</fullName>
    </submittedName>
</protein>
<proteinExistence type="predicted"/>
<evidence type="ECO:0000313" key="2">
    <source>
        <dbReference type="Proteomes" id="UP001157006"/>
    </source>
</evidence>
<dbReference type="AlphaFoldDB" id="A0AAV0Z2Y4"/>
<sequence length="119" mass="13721">MSWILKNSNMINTIMQYRLPTLMVLQLENGQHVYLDDCVHICQGLREEFQKFGEVIHAGVVIDRVLKALKEWMASGREFVTRLVGSAVPNSKISRRKIMCLTDANIVHRIHYDIIGLKI</sequence>
<name>A0AAV0Z2Y4_VICFA</name>